<keyword evidence="2" id="KW-1185">Reference proteome</keyword>
<reference evidence="1 2" key="1">
    <citation type="submission" date="2015-07" db="EMBL/GenBank/DDBJ databases">
        <authorList>
            <person name="Noorani M."/>
        </authorList>
    </citation>
    <scope>NUCLEOTIDE SEQUENCE [LARGE SCALE GENOMIC DNA]</scope>
    <source>
        <strain evidence="1 2">KCTC 42284</strain>
    </source>
</reference>
<dbReference type="InterPro" id="IPR013517">
    <property type="entry name" value="FG-GAP"/>
</dbReference>
<accession>A0A0K0XUE0</accession>
<dbReference type="Proteomes" id="UP000066624">
    <property type="component" value="Chromosome"/>
</dbReference>
<name>A0A0K0XUE0_9GAMM</name>
<evidence type="ECO:0000313" key="1">
    <source>
        <dbReference type="EMBL" id="AKS41280.1"/>
    </source>
</evidence>
<organism evidence="1 2">
    <name type="scientific">Wenzhouxiangella marina</name>
    <dbReference type="NCBI Taxonomy" id="1579979"/>
    <lineage>
        <taxon>Bacteria</taxon>
        <taxon>Pseudomonadati</taxon>
        <taxon>Pseudomonadota</taxon>
        <taxon>Gammaproteobacteria</taxon>
        <taxon>Chromatiales</taxon>
        <taxon>Wenzhouxiangellaceae</taxon>
        <taxon>Wenzhouxiangella</taxon>
    </lineage>
</organism>
<dbReference type="PANTHER" id="PTHR36220">
    <property type="entry name" value="UNNAMED PRODUCT"/>
    <property type="match status" value="1"/>
</dbReference>
<dbReference type="GO" id="GO:0007229">
    <property type="term" value="P:integrin-mediated signaling pathway"/>
    <property type="evidence" value="ECO:0007669"/>
    <property type="project" value="UniProtKB-KW"/>
</dbReference>
<dbReference type="SUPFAM" id="SSF69318">
    <property type="entry name" value="Integrin alpha N-terminal domain"/>
    <property type="match status" value="1"/>
</dbReference>
<dbReference type="RefSeq" id="WP_049724925.1">
    <property type="nucleotide sequence ID" value="NZ_CP012154.1"/>
</dbReference>
<dbReference type="PANTHER" id="PTHR36220:SF1">
    <property type="entry name" value="GAMMA TUBULIN COMPLEX COMPONENT C-TERMINAL DOMAIN-CONTAINING PROTEIN"/>
    <property type="match status" value="1"/>
</dbReference>
<dbReference type="SMART" id="SM00191">
    <property type="entry name" value="Int_alpha"/>
    <property type="match status" value="6"/>
</dbReference>
<protein>
    <submittedName>
        <fullName evidence="1">Integrin alpha beta-propellor repeat protein</fullName>
    </submittedName>
</protein>
<dbReference type="PATRIC" id="fig|1579979.3.peg.921"/>
<dbReference type="EMBL" id="CP012154">
    <property type="protein sequence ID" value="AKS41280.1"/>
    <property type="molecule type" value="Genomic_DNA"/>
</dbReference>
<dbReference type="PROSITE" id="PS51257">
    <property type="entry name" value="PROKAR_LIPOPROTEIN"/>
    <property type="match status" value="1"/>
</dbReference>
<dbReference type="InterPro" id="IPR013519">
    <property type="entry name" value="Int_alpha_beta-p"/>
</dbReference>
<dbReference type="AlphaFoldDB" id="A0A0K0XUE0"/>
<dbReference type="Pfam" id="PF14312">
    <property type="entry name" value="FG-GAP_2"/>
    <property type="match status" value="5"/>
</dbReference>
<gene>
    <name evidence="1" type="ORF">WM2015_899</name>
</gene>
<dbReference type="STRING" id="1579979.WM2015_899"/>
<dbReference type="Gene3D" id="2.130.10.130">
    <property type="entry name" value="Integrin alpha, N-terminal"/>
    <property type="match status" value="3"/>
</dbReference>
<dbReference type="InterPro" id="IPR028994">
    <property type="entry name" value="Integrin_alpha_N"/>
</dbReference>
<sequence>MRSRLVLSTALVLSIIACASPVRAQFDQAAYLKSMTPDAIQRGQAVALSGRLALLSGLEGNAEGTVAVFEQGLDGQWAFQSLIKAGNAQGGDQFGVALAVDGDTIVVGAPGEDSAATGIGGDQGDDSAEDAGAVYVYVRAQDQWVEQAYIKPSNTDAGDQFGFSVALYGDTLVVGAPGEDGGDSGVGGNPGSNALPTSGAAYVFVRSGGSWSQQAYLKASNTDAADAFGTAVDVYRAWIAVGAPFEASAATGLGGNAADDSASGAGAAYAFKRQGVNWSPLGYLKASNTDAGDRFGTSVALTGSPTLIGHELLLIVGAPGESSLATGIGGNQNDNAASDAGAAYAFLGNGTGGWGQIAYLKASNTGADDEFGQRLAVSDGTTRRIVVGASREDSLGTGVDGVQADNSAPQAGAAYLFLENNQSVQQEHYLKASNTGGGDRFGYAVAVDRSLILIGAPLEDSAALGVGGDQQDDSASNAGAAYLFSLPDGVFADRFD</sequence>
<dbReference type="KEGG" id="wma:WM2015_899"/>
<dbReference type="OrthoDB" id="9782766at2"/>
<proteinExistence type="predicted"/>
<keyword evidence="1" id="KW-0401">Integrin</keyword>
<evidence type="ECO:0000313" key="2">
    <source>
        <dbReference type="Proteomes" id="UP000066624"/>
    </source>
</evidence>